<dbReference type="InterPro" id="IPR021354">
    <property type="entry name" value="DUF2975"/>
</dbReference>
<dbReference type="OrthoDB" id="3240470at2"/>
<gene>
    <name evidence="2" type="ORF">DY023_02725</name>
</gene>
<dbReference type="AlphaFoldDB" id="A0A371NXG0"/>
<evidence type="ECO:0000313" key="2">
    <source>
        <dbReference type="EMBL" id="REJ07896.1"/>
    </source>
</evidence>
<sequence>MQPRATFALKALIVVMLALLLVAQIFMIPRVAASTAERNPDVAFLEVPGIVGAVLFLVLIEVVLLCVYRLLTLVRSDRIFSPDAFRYVDVIAITMLASALLIAVSYAVVFAARAANPGITILALLGVTVSVALTLLVRVMRGLLRKALQLEQDLSEVV</sequence>
<dbReference type="Proteomes" id="UP000262172">
    <property type="component" value="Unassembled WGS sequence"/>
</dbReference>
<dbReference type="RefSeq" id="WP_116240810.1">
    <property type="nucleotide sequence ID" value="NZ_QUAB01000014.1"/>
</dbReference>
<reference evidence="2 3" key="1">
    <citation type="submission" date="2018-08" db="EMBL/GenBank/DDBJ databases">
        <title>Isolation, diversity and antifungal activity of Actinobacteria from cow dung.</title>
        <authorList>
            <person name="Ling L."/>
        </authorList>
    </citation>
    <scope>NUCLEOTIDE SEQUENCE [LARGE SCALE GENOMIC DNA]</scope>
    <source>
        <strain evidence="2 3">NEAU-LLE</strain>
    </source>
</reference>
<name>A0A371NXG0_9MICO</name>
<keyword evidence="1" id="KW-0472">Membrane</keyword>
<feature type="transmembrane region" description="Helical" evidence="1">
    <location>
        <begin position="91"/>
        <end position="112"/>
    </location>
</feature>
<keyword evidence="3" id="KW-1185">Reference proteome</keyword>
<evidence type="ECO:0000256" key="1">
    <source>
        <dbReference type="SAM" id="Phobius"/>
    </source>
</evidence>
<evidence type="ECO:0000313" key="3">
    <source>
        <dbReference type="Proteomes" id="UP000262172"/>
    </source>
</evidence>
<feature type="transmembrane region" description="Helical" evidence="1">
    <location>
        <begin position="118"/>
        <end position="137"/>
    </location>
</feature>
<keyword evidence="1" id="KW-0812">Transmembrane</keyword>
<dbReference type="Pfam" id="PF11188">
    <property type="entry name" value="DUF2975"/>
    <property type="match status" value="1"/>
</dbReference>
<comment type="caution">
    <text evidence="2">The sequence shown here is derived from an EMBL/GenBank/DDBJ whole genome shotgun (WGS) entry which is preliminary data.</text>
</comment>
<proteinExistence type="predicted"/>
<accession>A0A371NXG0</accession>
<keyword evidence="1" id="KW-1133">Transmembrane helix</keyword>
<protein>
    <submittedName>
        <fullName evidence="2">DUF2975 domain-containing protein</fullName>
    </submittedName>
</protein>
<organism evidence="2 3">
    <name type="scientific">Microbacterium bovistercoris</name>
    <dbReference type="NCBI Taxonomy" id="2293570"/>
    <lineage>
        <taxon>Bacteria</taxon>
        <taxon>Bacillati</taxon>
        <taxon>Actinomycetota</taxon>
        <taxon>Actinomycetes</taxon>
        <taxon>Micrococcales</taxon>
        <taxon>Microbacteriaceae</taxon>
        <taxon>Microbacterium</taxon>
    </lineage>
</organism>
<dbReference type="EMBL" id="QUAB01000014">
    <property type="protein sequence ID" value="REJ07896.1"/>
    <property type="molecule type" value="Genomic_DNA"/>
</dbReference>
<feature type="transmembrane region" description="Helical" evidence="1">
    <location>
        <begin position="49"/>
        <end position="71"/>
    </location>
</feature>